<accession>A0AAU2V727</accession>
<proteinExistence type="predicted"/>
<reference evidence="2" key="1">
    <citation type="submission" date="2022-10" db="EMBL/GenBank/DDBJ databases">
        <title>The complete genomes of actinobacterial strains from the NBC collection.</title>
        <authorList>
            <person name="Joergensen T.S."/>
            <person name="Alvarez Arevalo M."/>
            <person name="Sterndorff E.B."/>
            <person name="Faurdal D."/>
            <person name="Vuksanovic O."/>
            <person name="Mourched A.-S."/>
            <person name="Charusanti P."/>
            <person name="Shaw S."/>
            <person name="Blin K."/>
            <person name="Weber T."/>
        </authorList>
    </citation>
    <scope>NUCLEOTIDE SEQUENCE</scope>
    <source>
        <strain evidence="2">NBC_00003</strain>
    </source>
</reference>
<feature type="region of interest" description="Disordered" evidence="1">
    <location>
        <begin position="57"/>
        <end position="78"/>
    </location>
</feature>
<name>A0AAU2V727_9ACTN</name>
<evidence type="ECO:0000256" key="1">
    <source>
        <dbReference type="SAM" id="MobiDB-lite"/>
    </source>
</evidence>
<dbReference type="Gene3D" id="2.60.120.260">
    <property type="entry name" value="Galactose-binding domain-like"/>
    <property type="match status" value="1"/>
</dbReference>
<organism evidence="2">
    <name type="scientific">Streptomyces sp. NBC_00003</name>
    <dbReference type="NCBI Taxonomy" id="2903608"/>
    <lineage>
        <taxon>Bacteria</taxon>
        <taxon>Bacillati</taxon>
        <taxon>Actinomycetota</taxon>
        <taxon>Actinomycetes</taxon>
        <taxon>Kitasatosporales</taxon>
        <taxon>Streptomycetaceae</taxon>
        <taxon>Streptomyces</taxon>
    </lineage>
</organism>
<feature type="compositionally biased region" description="Pro residues" evidence="1">
    <location>
        <begin position="66"/>
        <end position="75"/>
    </location>
</feature>
<sequence length="734" mass="76789">MPDDLHRLGAEIADLKRRLDQLARSTRLGNSSIEDGAVTVYDHKGSLRAIIGQQPDGTTGVTAVNGPPPPQPSPPTVTSTLGGISTSWDGRFTEGRPVPLDWARLEIHAAPVADFTPGPETLRATLESPQGGSAVVITDTPLHVRLLARNTSGTASTPSTAVGPTGRLPVVAEDVLAGIVDELALAEGAVTRSKVAVGAVDADRLAIGTGNLLPDPSFEGAFTDQLLAGNTHWSTTAPGNNSARCLTVNATASEPTTRSQTITTLPASPGDRFFLAVDYRTSADWKGSPRFYLRWLDAQGATLGYGTLEGTTTPNTAWTRLSGQVQAPAQTVHAAVAAEAFAASAGATFFDNAEIRTVITAGLVLAGSIGTPELAAASITAEKVVAQSITGREIKFKTLTGDHLEVNSARLALLTAGVITADMLTADAVNGKTIKGVHIIGVQIDGAILRTGDSGSRVEITQVPATDTQPTTGQVRLLSGSATEVAPAALYAAYDATSNTSRLRLQSAELTAPETPAAGRMQRFGGGTIYPGASLSMWSEPDKGRIEMDATDIDINASATLFGSPAFARIEIVNGASINARNWDDQQVPVYFHNSFYVDPDGWIGRYNQGWKAPSFGANWAHWGGAYDRVAYRIYPDRTVGLRGILKRTAKTAPANGEVLFTLPPEANPTNGYIQQMPLVVMPTGTVGASSALVSVNLTPATGAVTFSNISTAASTQLASGNGYINLNLRYPLD</sequence>
<gene>
    <name evidence="2" type="ORF">OG549_22655</name>
</gene>
<dbReference type="AlphaFoldDB" id="A0AAU2V727"/>
<dbReference type="EMBL" id="CP108318">
    <property type="protein sequence ID" value="WTW63228.1"/>
    <property type="molecule type" value="Genomic_DNA"/>
</dbReference>
<evidence type="ECO:0000313" key="2">
    <source>
        <dbReference type="EMBL" id="WTW63228.1"/>
    </source>
</evidence>
<protein>
    <submittedName>
        <fullName evidence="2">Uncharacterized protein</fullName>
    </submittedName>
</protein>